<dbReference type="Pfam" id="PF00389">
    <property type="entry name" value="2-Hacid_dh"/>
    <property type="match status" value="1"/>
</dbReference>
<dbReference type="OrthoDB" id="9805416at2"/>
<gene>
    <name evidence="7" type="ORF">AWC35_07325</name>
</gene>
<feature type="domain" description="D-isomer specific 2-hydroxyacid dehydrogenase NAD-binding" evidence="6">
    <location>
        <begin position="111"/>
        <end position="283"/>
    </location>
</feature>
<dbReference type="Pfam" id="PF02826">
    <property type="entry name" value="2-Hacid_dh_C"/>
    <property type="match status" value="1"/>
</dbReference>
<sequence>MSKEKEHILVVQPLMDALANRLASRFICHNLYQCENSDEYLRQHGEKIRGVATRGDVGLSADVMARLPNLEIISVFGVGTDGIDLVTAAERGIHVTVTRDILTDDVADLALAFILAQARQLSYQDKFARSGQWLTTPPRLASKVSGKKIGILGLGKIGKAIAKRASAFDMCVGYCDRTEKSSVEYSYFPDVQALAAFSDFLVLAMPGNESNRNLIDSAVLQALGPEGTLINIARGSLVNEQHLIEALQSGTIKAAALDVYQHEPEIPAPLLQMNNVLLTPHIASATVETRQAMANNVFDNLDRYFTEGKAITALDLQ</sequence>
<proteinExistence type="inferred from homology"/>
<evidence type="ECO:0000259" key="5">
    <source>
        <dbReference type="Pfam" id="PF00389"/>
    </source>
</evidence>
<reference evidence="7 8" key="1">
    <citation type="submission" date="2016-01" db="EMBL/GenBank/DDBJ databases">
        <authorList>
            <person name="Oliw E.H."/>
        </authorList>
    </citation>
    <scope>NUCLEOTIDE SEQUENCE [LARGE SCALE GENOMIC DNA]</scope>
    <source>
        <strain evidence="7 8">FRB97</strain>
    </source>
</reference>
<dbReference type="SUPFAM" id="SSF52283">
    <property type="entry name" value="Formate/glycerate dehydrogenase catalytic domain-like"/>
    <property type="match status" value="1"/>
</dbReference>
<dbReference type="SUPFAM" id="SSF51735">
    <property type="entry name" value="NAD(P)-binding Rossmann-fold domains"/>
    <property type="match status" value="1"/>
</dbReference>
<evidence type="ECO:0000256" key="3">
    <source>
        <dbReference type="ARBA" id="ARBA00023027"/>
    </source>
</evidence>
<name>A0A250AZB7_9GAMM</name>
<evidence type="ECO:0000313" key="7">
    <source>
        <dbReference type="EMBL" id="ATA19175.1"/>
    </source>
</evidence>
<dbReference type="InterPro" id="IPR029752">
    <property type="entry name" value="D-isomer_DH_CS1"/>
</dbReference>
<protein>
    <recommendedName>
        <fullName evidence="9">Dihydrofolate reductase</fullName>
    </recommendedName>
</protein>
<dbReference type="Proteomes" id="UP000217182">
    <property type="component" value="Chromosome"/>
</dbReference>
<evidence type="ECO:0000313" key="8">
    <source>
        <dbReference type="Proteomes" id="UP000217182"/>
    </source>
</evidence>
<dbReference type="PROSITE" id="PS00065">
    <property type="entry name" value="D_2_HYDROXYACID_DH_1"/>
    <property type="match status" value="1"/>
</dbReference>
<dbReference type="GO" id="GO:0005829">
    <property type="term" value="C:cytosol"/>
    <property type="evidence" value="ECO:0007669"/>
    <property type="project" value="TreeGrafter"/>
</dbReference>
<dbReference type="Gene3D" id="3.40.50.720">
    <property type="entry name" value="NAD(P)-binding Rossmann-like Domain"/>
    <property type="match status" value="2"/>
</dbReference>
<dbReference type="KEGG" id="gqu:AWC35_07325"/>
<dbReference type="RefSeq" id="WP_095845778.1">
    <property type="nucleotide sequence ID" value="NZ_CP014136.1"/>
</dbReference>
<evidence type="ECO:0000259" key="6">
    <source>
        <dbReference type="Pfam" id="PF02826"/>
    </source>
</evidence>
<evidence type="ECO:0008006" key="9">
    <source>
        <dbReference type="Google" id="ProtNLM"/>
    </source>
</evidence>
<accession>A0A250AZB7</accession>
<dbReference type="AlphaFoldDB" id="A0A250AZB7"/>
<evidence type="ECO:0000256" key="4">
    <source>
        <dbReference type="RuleBase" id="RU003719"/>
    </source>
</evidence>
<dbReference type="InterPro" id="IPR006140">
    <property type="entry name" value="D-isomer_DH_NAD-bd"/>
</dbReference>
<dbReference type="GO" id="GO:0030267">
    <property type="term" value="F:glyoxylate reductase (NADPH) activity"/>
    <property type="evidence" value="ECO:0007669"/>
    <property type="project" value="TreeGrafter"/>
</dbReference>
<keyword evidence="3" id="KW-0520">NAD</keyword>
<evidence type="ECO:0000256" key="1">
    <source>
        <dbReference type="ARBA" id="ARBA00022857"/>
    </source>
</evidence>
<keyword evidence="1" id="KW-0521">NADP</keyword>
<keyword evidence="8" id="KW-1185">Reference proteome</keyword>
<comment type="similarity">
    <text evidence="4">Belongs to the D-isomer specific 2-hydroxyacid dehydrogenase family.</text>
</comment>
<dbReference type="CDD" id="cd12156">
    <property type="entry name" value="HPPR"/>
    <property type="match status" value="1"/>
</dbReference>
<dbReference type="GO" id="GO:0016618">
    <property type="term" value="F:hydroxypyruvate reductase [NAD(P)H] activity"/>
    <property type="evidence" value="ECO:0007669"/>
    <property type="project" value="TreeGrafter"/>
</dbReference>
<organism evidence="7 8">
    <name type="scientific">Gibbsiella quercinecans</name>
    <dbReference type="NCBI Taxonomy" id="929813"/>
    <lineage>
        <taxon>Bacteria</taxon>
        <taxon>Pseudomonadati</taxon>
        <taxon>Pseudomonadota</taxon>
        <taxon>Gammaproteobacteria</taxon>
        <taxon>Enterobacterales</taxon>
        <taxon>Yersiniaceae</taxon>
        <taxon>Gibbsiella</taxon>
    </lineage>
</organism>
<dbReference type="FunFam" id="3.40.50.720:FF:000213">
    <property type="entry name" value="Putative 2-hydroxyacid dehydrogenase"/>
    <property type="match status" value="1"/>
</dbReference>
<dbReference type="InterPro" id="IPR050223">
    <property type="entry name" value="D-isomer_2-hydroxyacid_DH"/>
</dbReference>
<keyword evidence="2 4" id="KW-0560">Oxidoreductase</keyword>
<evidence type="ECO:0000256" key="2">
    <source>
        <dbReference type="ARBA" id="ARBA00023002"/>
    </source>
</evidence>
<dbReference type="PANTHER" id="PTHR10996:SF178">
    <property type="entry name" value="2-HYDROXYACID DEHYDROGENASE YGL185C-RELATED"/>
    <property type="match status" value="1"/>
</dbReference>
<dbReference type="InterPro" id="IPR036291">
    <property type="entry name" value="NAD(P)-bd_dom_sf"/>
</dbReference>
<dbReference type="InterPro" id="IPR006139">
    <property type="entry name" value="D-isomer_2_OHA_DH_cat_dom"/>
</dbReference>
<dbReference type="EMBL" id="CP014136">
    <property type="protein sequence ID" value="ATA19175.1"/>
    <property type="molecule type" value="Genomic_DNA"/>
</dbReference>
<dbReference type="PANTHER" id="PTHR10996">
    <property type="entry name" value="2-HYDROXYACID DEHYDROGENASE-RELATED"/>
    <property type="match status" value="1"/>
</dbReference>
<dbReference type="GO" id="GO:0051287">
    <property type="term" value="F:NAD binding"/>
    <property type="evidence" value="ECO:0007669"/>
    <property type="project" value="InterPro"/>
</dbReference>
<feature type="domain" description="D-isomer specific 2-hydroxyacid dehydrogenase catalytic" evidence="5">
    <location>
        <begin position="10"/>
        <end position="312"/>
    </location>
</feature>